<protein>
    <submittedName>
        <fullName evidence="3">Multicopper oxidase</fullName>
    </submittedName>
</protein>
<dbReference type="PANTHER" id="PTHR48267">
    <property type="entry name" value="CUPREDOXIN SUPERFAMILY PROTEIN"/>
    <property type="match status" value="1"/>
</dbReference>
<evidence type="ECO:0000313" key="4">
    <source>
        <dbReference type="Proteomes" id="UP001154015"/>
    </source>
</evidence>
<organism evidence="3 4">
    <name type="scientific">Streptomyces globisporus</name>
    <dbReference type="NCBI Taxonomy" id="1908"/>
    <lineage>
        <taxon>Bacteria</taxon>
        <taxon>Bacillati</taxon>
        <taxon>Actinomycetota</taxon>
        <taxon>Actinomycetes</taxon>
        <taxon>Kitasatosporales</taxon>
        <taxon>Streptomycetaceae</taxon>
        <taxon>Streptomyces</taxon>
    </lineage>
</organism>
<evidence type="ECO:0000313" key="3">
    <source>
        <dbReference type="EMBL" id="CAH9413993.1"/>
    </source>
</evidence>
<dbReference type="CDD" id="cd13890">
    <property type="entry name" value="CuRO_3_CueO_FtsP"/>
    <property type="match status" value="1"/>
</dbReference>
<dbReference type="InterPro" id="IPR008972">
    <property type="entry name" value="Cupredoxin"/>
</dbReference>
<evidence type="ECO:0000259" key="2">
    <source>
        <dbReference type="Pfam" id="PF07731"/>
    </source>
</evidence>
<name>A0ABN8UX47_STRGL</name>
<comment type="caution">
    <text evidence="3">The sequence shown here is derived from an EMBL/GenBank/DDBJ whole genome shotgun (WGS) entry which is preliminary data.</text>
</comment>
<dbReference type="InterPro" id="IPR011706">
    <property type="entry name" value="Cu-oxidase_C"/>
</dbReference>
<comment type="similarity">
    <text evidence="1">Belongs to the multicopper oxidase family.</text>
</comment>
<dbReference type="PANTHER" id="PTHR48267:SF1">
    <property type="entry name" value="BILIRUBIN OXIDASE"/>
    <property type="match status" value="1"/>
</dbReference>
<accession>A0ABN8UX47</accession>
<keyword evidence="4" id="KW-1185">Reference proteome</keyword>
<feature type="domain" description="Plastocyanin-like" evidence="2">
    <location>
        <begin position="20"/>
        <end position="133"/>
    </location>
</feature>
<gene>
    <name evidence="3" type="ORF">SGL43_00996</name>
</gene>
<dbReference type="Gene3D" id="2.60.40.420">
    <property type="entry name" value="Cupredoxins - blue copper proteins"/>
    <property type="match status" value="1"/>
</dbReference>
<dbReference type="RefSeq" id="WP_234331205.1">
    <property type="nucleotide sequence ID" value="NZ_CAKXYP010000002.1"/>
</dbReference>
<reference evidence="3" key="1">
    <citation type="submission" date="2022-03" db="EMBL/GenBank/DDBJ databases">
        <authorList>
            <person name="Leyn A S."/>
        </authorList>
    </citation>
    <scope>NUCLEOTIDE SEQUENCE</scope>
    <source>
        <strain evidence="3">Streptomyces globisporus 4-3</strain>
    </source>
</reference>
<dbReference type="InterPro" id="IPR045087">
    <property type="entry name" value="Cu-oxidase_fam"/>
</dbReference>
<dbReference type="Pfam" id="PF07731">
    <property type="entry name" value="Cu-oxidase_2"/>
    <property type="match status" value="1"/>
</dbReference>
<proteinExistence type="inferred from homology"/>
<dbReference type="Proteomes" id="UP001154015">
    <property type="component" value="Unassembled WGS sequence"/>
</dbReference>
<dbReference type="SUPFAM" id="SSF49503">
    <property type="entry name" value="Cupredoxins"/>
    <property type="match status" value="1"/>
</dbReference>
<evidence type="ECO:0000256" key="1">
    <source>
        <dbReference type="ARBA" id="ARBA00010609"/>
    </source>
</evidence>
<sequence>MDRGLELPEADDAVRSRHFEVRRSGINGQPMAMDRIDETVTRGTTEVWTLRNGGDMTHNFHVHDVQFRVLDVNGERPEPALRDRKDTVAVPMGATVRIALRFDGPADPDVPYMYHCHLLSHEDDGVMGQFVVVGKGQRAGEVPDHAGH</sequence>
<dbReference type="EMBL" id="CAKXYP010000002">
    <property type="protein sequence ID" value="CAH9413993.1"/>
    <property type="molecule type" value="Genomic_DNA"/>
</dbReference>